<feature type="transmembrane region" description="Helical" evidence="1">
    <location>
        <begin position="47"/>
        <end position="64"/>
    </location>
</feature>
<dbReference type="AlphaFoldDB" id="A0A315FM36"/>
<accession>A0A315FM36</accession>
<keyword evidence="1" id="KW-1133">Transmembrane helix</keyword>
<reference evidence="2 3" key="1">
    <citation type="submission" date="2017-04" db="EMBL/GenBank/DDBJ databases">
        <title>Unexpected and diverse lifestyles within the genus Limnohabitans.</title>
        <authorList>
            <person name="Kasalicky V."/>
            <person name="Mehrshad M."/>
            <person name="Andrei S.-A."/>
            <person name="Salcher M."/>
            <person name="Kratochvilova H."/>
            <person name="Simek K."/>
            <person name="Ghai R."/>
        </authorList>
    </citation>
    <scope>NUCLEOTIDE SEQUENCE [LARGE SCALE GENOMIC DNA]</scope>
    <source>
        <strain evidence="2 3">II-B4</strain>
    </source>
</reference>
<protein>
    <submittedName>
        <fullName evidence="2">Uncharacterized protein</fullName>
    </submittedName>
</protein>
<keyword evidence="3" id="KW-1185">Reference proteome</keyword>
<feature type="transmembrane region" description="Helical" evidence="1">
    <location>
        <begin position="76"/>
        <end position="97"/>
    </location>
</feature>
<comment type="caution">
    <text evidence="2">The sequence shown here is derived from an EMBL/GenBank/DDBJ whole genome shotgun (WGS) entry which is preliminary data.</text>
</comment>
<gene>
    <name evidence="2" type="ORF">B9Z37_06915</name>
</gene>
<keyword evidence="1" id="KW-0812">Transmembrane</keyword>
<sequence>MILMIWVAKAYKINSREHKMNTAIKSILGQMPHNAASAAASATSTKTLASLMLAAGVAALVVVTDQMIDSWAESHVVAAWLALWAVAAVAIGVLRGVTRALAQNLMGGLDAWSAHVARRRADERLWAMAQTDSRLMCELQTAMDRAGNDAQPANDITTLMTRRTARMLQSRMYYI</sequence>
<name>A0A315FM36_9BURK</name>
<organism evidence="2 3">
    <name type="scientific">Limnohabitans parvus II-B4</name>
    <dbReference type="NCBI Taxonomy" id="1293052"/>
    <lineage>
        <taxon>Bacteria</taxon>
        <taxon>Pseudomonadati</taxon>
        <taxon>Pseudomonadota</taxon>
        <taxon>Betaproteobacteria</taxon>
        <taxon>Burkholderiales</taxon>
        <taxon>Comamonadaceae</taxon>
        <taxon>Limnohabitans</taxon>
    </lineage>
</organism>
<evidence type="ECO:0000313" key="2">
    <source>
        <dbReference type="EMBL" id="PUE54277.1"/>
    </source>
</evidence>
<dbReference type="EMBL" id="NESN01000002">
    <property type="protein sequence ID" value="PUE54277.1"/>
    <property type="molecule type" value="Genomic_DNA"/>
</dbReference>
<keyword evidence="1" id="KW-0472">Membrane</keyword>
<evidence type="ECO:0000313" key="3">
    <source>
        <dbReference type="Proteomes" id="UP000250790"/>
    </source>
</evidence>
<evidence type="ECO:0000256" key="1">
    <source>
        <dbReference type="SAM" id="Phobius"/>
    </source>
</evidence>
<proteinExistence type="predicted"/>
<dbReference type="Proteomes" id="UP000250790">
    <property type="component" value="Unassembled WGS sequence"/>
</dbReference>